<reference evidence="2 3" key="1">
    <citation type="submission" date="2014-12" db="EMBL/GenBank/DDBJ databases">
        <title>16Stimator: statistical estimation of ribosomal gene copy numbers from draft genome assemblies.</title>
        <authorList>
            <person name="Perisin M.A."/>
            <person name="Vetter M."/>
            <person name="Gilbert J.A."/>
            <person name="Bergelson J."/>
        </authorList>
    </citation>
    <scope>NUCLEOTIDE SEQUENCE [LARGE SCALE GENOMIC DNA]</scope>
    <source>
        <strain evidence="2 3">MEJ076</strain>
    </source>
</reference>
<dbReference type="Proteomes" id="UP000035017">
    <property type="component" value="Unassembled WGS sequence"/>
</dbReference>
<feature type="transmembrane region" description="Helical" evidence="1">
    <location>
        <begin position="104"/>
        <end position="127"/>
    </location>
</feature>
<keyword evidence="1" id="KW-0472">Membrane</keyword>
<dbReference type="AlphaFoldDB" id="A0A0D0JDZ7"/>
<dbReference type="Pfam" id="PF10011">
    <property type="entry name" value="DUF2254"/>
    <property type="match status" value="1"/>
</dbReference>
<feature type="transmembrane region" description="Helical" evidence="1">
    <location>
        <begin position="16"/>
        <end position="37"/>
    </location>
</feature>
<organism evidence="2 3">
    <name type="scientific">Agrobacterium tumefaciens</name>
    <dbReference type="NCBI Taxonomy" id="358"/>
    <lineage>
        <taxon>Bacteria</taxon>
        <taxon>Pseudomonadati</taxon>
        <taxon>Pseudomonadota</taxon>
        <taxon>Alphaproteobacteria</taxon>
        <taxon>Hyphomicrobiales</taxon>
        <taxon>Rhizobiaceae</taxon>
        <taxon>Rhizobium/Agrobacterium group</taxon>
        <taxon>Agrobacterium</taxon>
        <taxon>Agrobacterium tumefaciens complex</taxon>
    </lineage>
</organism>
<proteinExistence type="predicted"/>
<comment type="caution">
    <text evidence="2">The sequence shown here is derived from an EMBL/GenBank/DDBJ whole genome shotgun (WGS) entry which is preliminary data.</text>
</comment>
<gene>
    <name evidence="2" type="ORF">RU07_05855</name>
</gene>
<evidence type="ECO:0000313" key="3">
    <source>
        <dbReference type="Proteomes" id="UP000035017"/>
    </source>
</evidence>
<keyword evidence="1" id="KW-1133">Transmembrane helix</keyword>
<dbReference type="OrthoDB" id="2955631at2"/>
<dbReference type="InterPro" id="IPR018723">
    <property type="entry name" value="DUF2254_membrane"/>
</dbReference>
<accession>A0A0D0JDZ7</accession>
<feature type="transmembrane region" description="Helical" evidence="1">
    <location>
        <begin position="57"/>
        <end position="83"/>
    </location>
</feature>
<evidence type="ECO:0000313" key="2">
    <source>
        <dbReference type="EMBL" id="KIQ04165.1"/>
    </source>
</evidence>
<evidence type="ECO:0000256" key="1">
    <source>
        <dbReference type="SAM" id="Phobius"/>
    </source>
</evidence>
<dbReference type="EMBL" id="JXQV01000005">
    <property type="protein sequence ID" value="KIQ04165.1"/>
    <property type="molecule type" value="Genomic_DNA"/>
</dbReference>
<keyword evidence="1" id="KW-0812">Transmembrane</keyword>
<protein>
    <recommendedName>
        <fullName evidence="4">DUF2254 domain-containing protein</fullName>
    </recommendedName>
</protein>
<sequence>MTSRWGWFFAKVARRIWFRATLFSILAVATALVAIVVSPFIPSDLPTQIGADAVDNILGIIASSMLTVTTFSLSTMVSAYSAATTNVTPRATKLVMEDSTTQNVLATFVGSFLFSLVGIIALSTGAYGDRGRVVLFVVTIVVVVLIVVTLLRWIDHLSRLGRVTETTERVETVTIGAMRARRQQPYLGGNELRDERDIPVSSIDVFIDRIGYVQHLDTSTLSKIATDANALIFVRAIPGQLVDPTRPVASVEGAQRDEIGQTLADIERCFSVEDTRSFDQDPRFGASVLTEIASRALSPAINDPGTAIDVIARALRILAVWDEPVETANQDAVPFPNIYVPAIRLNDVFDDLFTPIARDGAAIVEVGLRLQKAFGILARFNAPGFRDNAIRHSQEALARAELALSLENDKKRLRAAAHAALGEVG</sequence>
<name>A0A0D0JDZ7_AGRTU</name>
<evidence type="ECO:0008006" key="4">
    <source>
        <dbReference type="Google" id="ProtNLM"/>
    </source>
</evidence>
<feature type="transmembrane region" description="Helical" evidence="1">
    <location>
        <begin position="133"/>
        <end position="154"/>
    </location>
</feature>